<evidence type="ECO:0000313" key="7">
    <source>
        <dbReference type="Proteomes" id="UP001140453"/>
    </source>
</evidence>
<accession>A0A9W9CVH6</accession>
<evidence type="ECO:0000256" key="2">
    <source>
        <dbReference type="ARBA" id="ARBA00022692"/>
    </source>
</evidence>
<keyword evidence="2 5" id="KW-0812">Transmembrane</keyword>
<reference evidence="6" key="1">
    <citation type="submission" date="2022-10" db="EMBL/GenBank/DDBJ databases">
        <title>Tapping the CABI collections for fungal endophytes: first genome assemblies for Collariella, Neodidymelliopsis, Ascochyta clinopodiicola, Didymella pomorum, Didymosphaeria variabile, Neocosmospora piperis and Neocucurbitaria cava.</title>
        <authorList>
            <person name="Hill R."/>
        </authorList>
    </citation>
    <scope>NUCLEOTIDE SEQUENCE</scope>
    <source>
        <strain evidence="6">IMI 355082</strain>
    </source>
</reference>
<name>A0A9W9CVH6_9PEZI</name>
<evidence type="ECO:0000256" key="1">
    <source>
        <dbReference type="ARBA" id="ARBA00004141"/>
    </source>
</evidence>
<comment type="caution">
    <text evidence="6">The sequence shown here is derived from an EMBL/GenBank/DDBJ whole genome shotgun (WGS) entry which is preliminary data.</text>
</comment>
<dbReference type="EMBL" id="JAPEVB010000004">
    <property type="protein sequence ID" value="KAJ4388850.1"/>
    <property type="molecule type" value="Genomic_DNA"/>
</dbReference>
<dbReference type="Gene3D" id="1.20.58.340">
    <property type="entry name" value="Magnesium transport protein CorA, transmembrane region"/>
    <property type="match status" value="1"/>
</dbReference>
<dbReference type="InterPro" id="IPR045863">
    <property type="entry name" value="CorA_TM1_TM2"/>
</dbReference>
<keyword evidence="7" id="KW-1185">Reference proteome</keyword>
<dbReference type="OrthoDB" id="5030973at2759"/>
<feature type="transmembrane region" description="Helical" evidence="5">
    <location>
        <begin position="374"/>
        <end position="393"/>
    </location>
</feature>
<sequence>MEAMESDDIQSLLPLALVTEETIINVRRVRYQSQTVSDRISLDEEGLSEELQKINRAIVGPKSFAAEREFVLLSTTGDPARRTICPRPLNISRTSLASLMDACEFPAYVLRACIFKRFHMSHHTQYSDNGSQRPEALVVLLRNPQHGHSVNVALRIRLVDLSTVCFLSVLNEDTSRTIEKTFSERGRLISTHPLYFLILVMEIRSVEHNAAFEKTLYQIYEVESATEMTPPFWKMQIPSMTKKWLEDYDNLLRRLHELHTQLCHFDTVSVFYTKWAVFLFGSIDLLEELRGEVGLPPMSKRESRIIRERIQFTRTRSEYTVTKTKEMLARVKGQINVVFSLVTQKDSKVNIAVAEHSNQLATLAANDSETMKTITVLTLLFLPSNLITSIWAAGLFEIEDRSRNYQVYIVATMTLTIAVFAVWLLYLQCSSLRRKGMRPIHMAALDYLSLGGKASQIAAQKT</sequence>
<dbReference type="SUPFAM" id="SSF144083">
    <property type="entry name" value="Magnesium transport protein CorA, transmembrane region"/>
    <property type="match status" value="1"/>
</dbReference>
<protein>
    <submittedName>
        <fullName evidence="6">Uncharacterized protein</fullName>
    </submittedName>
</protein>
<feature type="transmembrane region" description="Helical" evidence="5">
    <location>
        <begin position="405"/>
        <end position="427"/>
    </location>
</feature>
<keyword evidence="3 5" id="KW-1133">Transmembrane helix</keyword>
<dbReference type="Proteomes" id="UP001140453">
    <property type="component" value="Unassembled WGS sequence"/>
</dbReference>
<evidence type="ECO:0000256" key="3">
    <source>
        <dbReference type="ARBA" id="ARBA00022989"/>
    </source>
</evidence>
<evidence type="ECO:0000256" key="5">
    <source>
        <dbReference type="SAM" id="Phobius"/>
    </source>
</evidence>
<comment type="subcellular location">
    <subcellularLocation>
        <location evidence="1">Membrane</location>
        <topology evidence="1">Multi-pass membrane protein</topology>
    </subcellularLocation>
</comment>
<evidence type="ECO:0000313" key="6">
    <source>
        <dbReference type="EMBL" id="KAJ4388850.1"/>
    </source>
</evidence>
<keyword evidence="4 5" id="KW-0472">Membrane</keyword>
<evidence type="ECO:0000256" key="4">
    <source>
        <dbReference type="ARBA" id="ARBA00023136"/>
    </source>
</evidence>
<proteinExistence type="predicted"/>
<dbReference type="AlphaFoldDB" id="A0A9W9CVH6"/>
<gene>
    <name evidence="6" type="ORF">N0V93_006311</name>
</gene>
<organism evidence="6 7">
    <name type="scientific">Gnomoniopsis smithogilvyi</name>
    <dbReference type="NCBI Taxonomy" id="1191159"/>
    <lineage>
        <taxon>Eukaryota</taxon>
        <taxon>Fungi</taxon>
        <taxon>Dikarya</taxon>
        <taxon>Ascomycota</taxon>
        <taxon>Pezizomycotina</taxon>
        <taxon>Sordariomycetes</taxon>
        <taxon>Sordariomycetidae</taxon>
        <taxon>Diaporthales</taxon>
        <taxon>Gnomoniaceae</taxon>
        <taxon>Gnomoniopsis</taxon>
    </lineage>
</organism>
<dbReference type="GO" id="GO:0016020">
    <property type="term" value="C:membrane"/>
    <property type="evidence" value="ECO:0007669"/>
    <property type="project" value="UniProtKB-SubCell"/>
</dbReference>